<feature type="region of interest" description="Disordered" evidence="1">
    <location>
        <begin position="170"/>
        <end position="208"/>
    </location>
</feature>
<dbReference type="Proteomes" id="UP000050525">
    <property type="component" value="Unassembled WGS sequence"/>
</dbReference>
<dbReference type="AlphaFoldDB" id="A0A151MCZ6"/>
<dbReference type="STRING" id="8496.A0A151MCZ6"/>
<accession>A0A151MCZ6</accession>
<evidence type="ECO:0000313" key="2">
    <source>
        <dbReference type="EMBL" id="KYO22385.1"/>
    </source>
</evidence>
<dbReference type="InterPro" id="IPR036397">
    <property type="entry name" value="RNaseH_sf"/>
</dbReference>
<dbReference type="PANTHER" id="PTHR37984">
    <property type="entry name" value="PROTEIN CBG26694"/>
    <property type="match status" value="1"/>
</dbReference>
<evidence type="ECO:0008006" key="4">
    <source>
        <dbReference type="Google" id="ProtNLM"/>
    </source>
</evidence>
<gene>
    <name evidence="2" type="ORF">Y1Q_0002973</name>
</gene>
<feature type="region of interest" description="Disordered" evidence="1">
    <location>
        <begin position="227"/>
        <end position="292"/>
    </location>
</feature>
<proteinExistence type="predicted"/>
<dbReference type="Gene3D" id="3.30.420.10">
    <property type="entry name" value="Ribonuclease H-like superfamily/Ribonuclease H"/>
    <property type="match status" value="1"/>
</dbReference>
<sequence length="316" mass="35395">MLGTLQQEQIAAWSHHIAYLVHAYNSTRNDAMGVSPYLLMFGREPRLPMDLCFGVERVYQQHLTHSQYAQQLWDCLRRAYRLTAETGGRNQQRHKRLYDAQVHEQGLQEGDWVLLRNLGLTGRHKIADHWRAEPYTVVRQLGNLPVYKISPESGPGRSRVVHQNLLLLPIGKLVGPPPPESEPQEERPRSPRRRRPHTTQPAVVPAALPEDLDSDWWYPTDFHLSLGPATQGEGETGTAAHGALPGETKGENIPMPLPASGADSLSEREPELLGPPQSPAPDHTPRPRRELQPVRCFTYDAPGVSGEVPIAAPWVQ</sequence>
<dbReference type="InterPro" id="IPR050951">
    <property type="entry name" value="Retrovirus_Pol_polyprotein"/>
</dbReference>
<dbReference type="EMBL" id="AKHW03006231">
    <property type="protein sequence ID" value="KYO22385.1"/>
    <property type="molecule type" value="Genomic_DNA"/>
</dbReference>
<dbReference type="GO" id="GO:0003676">
    <property type="term" value="F:nucleic acid binding"/>
    <property type="evidence" value="ECO:0007669"/>
    <property type="project" value="InterPro"/>
</dbReference>
<reference evidence="2 3" key="1">
    <citation type="journal article" date="2012" name="Genome Biol.">
        <title>Sequencing three crocodilian genomes to illuminate the evolution of archosaurs and amniotes.</title>
        <authorList>
            <person name="St John J.A."/>
            <person name="Braun E.L."/>
            <person name="Isberg S.R."/>
            <person name="Miles L.G."/>
            <person name="Chong A.Y."/>
            <person name="Gongora J."/>
            <person name="Dalzell P."/>
            <person name="Moran C."/>
            <person name="Bed'hom B."/>
            <person name="Abzhanov A."/>
            <person name="Burgess S.C."/>
            <person name="Cooksey A.M."/>
            <person name="Castoe T.A."/>
            <person name="Crawford N.G."/>
            <person name="Densmore L.D."/>
            <person name="Drew J.C."/>
            <person name="Edwards S.V."/>
            <person name="Faircloth B.C."/>
            <person name="Fujita M.K."/>
            <person name="Greenwold M.J."/>
            <person name="Hoffmann F.G."/>
            <person name="Howard J.M."/>
            <person name="Iguchi T."/>
            <person name="Janes D.E."/>
            <person name="Khan S.Y."/>
            <person name="Kohno S."/>
            <person name="de Koning A.J."/>
            <person name="Lance S.L."/>
            <person name="McCarthy F.M."/>
            <person name="McCormack J.E."/>
            <person name="Merchant M.E."/>
            <person name="Peterson D.G."/>
            <person name="Pollock D.D."/>
            <person name="Pourmand N."/>
            <person name="Raney B.J."/>
            <person name="Roessler K.A."/>
            <person name="Sanford J.R."/>
            <person name="Sawyer R.H."/>
            <person name="Schmidt C.J."/>
            <person name="Triplett E.W."/>
            <person name="Tuberville T.D."/>
            <person name="Venegas-Anaya M."/>
            <person name="Howard J.T."/>
            <person name="Jarvis E.D."/>
            <person name="Guillette L.J.Jr."/>
            <person name="Glenn T.C."/>
            <person name="Green R.E."/>
            <person name="Ray D.A."/>
        </authorList>
    </citation>
    <scope>NUCLEOTIDE SEQUENCE [LARGE SCALE GENOMIC DNA]</scope>
    <source>
        <strain evidence="2">KSC_2009_1</strain>
    </source>
</reference>
<organism evidence="2 3">
    <name type="scientific">Alligator mississippiensis</name>
    <name type="common">American alligator</name>
    <dbReference type="NCBI Taxonomy" id="8496"/>
    <lineage>
        <taxon>Eukaryota</taxon>
        <taxon>Metazoa</taxon>
        <taxon>Chordata</taxon>
        <taxon>Craniata</taxon>
        <taxon>Vertebrata</taxon>
        <taxon>Euteleostomi</taxon>
        <taxon>Archelosauria</taxon>
        <taxon>Archosauria</taxon>
        <taxon>Crocodylia</taxon>
        <taxon>Alligatoridae</taxon>
        <taxon>Alligatorinae</taxon>
        <taxon>Alligator</taxon>
    </lineage>
</organism>
<evidence type="ECO:0000256" key="1">
    <source>
        <dbReference type="SAM" id="MobiDB-lite"/>
    </source>
</evidence>
<comment type="caution">
    <text evidence="2">The sequence shown here is derived from an EMBL/GenBank/DDBJ whole genome shotgun (WGS) entry which is preliminary data.</text>
</comment>
<keyword evidence="3" id="KW-1185">Reference proteome</keyword>
<name>A0A151MCZ6_ALLMI</name>
<evidence type="ECO:0000313" key="3">
    <source>
        <dbReference type="Proteomes" id="UP000050525"/>
    </source>
</evidence>
<dbReference type="PANTHER" id="PTHR37984:SF15">
    <property type="entry name" value="INTEGRASE CATALYTIC DOMAIN-CONTAINING PROTEIN"/>
    <property type="match status" value="1"/>
</dbReference>
<protein>
    <recommendedName>
        <fullName evidence="4">Integrase catalytic domain-containing protein</fullName>
    </recommendedName>
</protein>
<feature type="compositionally biased region" description="Low complexity" evidence="1">
    <location>
        <begin position="229"/>
        <end position="243"/>
    </location>
</feature>
<feature type="compositionally biased region" description="Basic and acidic residues" evidence="1">
    <location>
        <begin position="283"/>
        <end position="292"/>
    </location>
</feature>